<evidence type="ECO:0000256" key="1">
    <source>
        <dbReference type="SAM" id="SignalP"/>
    </source>
</evidence>
<name>A0A4U6UI88_SETVI</name>
<keyword evidence="1" id="KW-0732">Signal</keyword>
<organism evidence="2 3">
    <name type="scientific">Setaria viridis</name>
    <name type="common">Green bristlegrass</name>
    <name type="synonym">Setaria italica subsp. viridis</name>
    <dbReference type="NCBI Taxonomy" id="4556"/>
    <lineage>
        <taxon>Eukaryota</taxon>
        <taxon>Viridiplantae</taxon>
        <taxon>Streptophyta</taxon>
        <taxon>Embryophyta</taxon>
        <taxon>Tracheophyta</taxon>
        <taxon>Spermatophyta</taxon>
        <taxon>Magnoliopsida</taxon>
        <taxon>Liliopsida</taxon>
        <taxon>Poales</taxon>
        <taxon>Poaceae</taxon>
        <taxon>PACMAD clade</taxon>
        <taxon>Panicoideae</taxon>
        <taxon>Panicodae</taxon>
        <taxon>Paniceae</taxon>
        <taxon>Cenchrinae</taxon>
        <taxon>Setaria</taxon>
    </lineage>
</organism>
<sequence length="44" mass="4680">MAVLLLLVVAPSISKAQSLDLAARDLDSPARDLDSVDLEVMTAR</sequence>
<reference evidence="2" key="1">
    <citation type="submission" date="2019-03" db="EMBL/GenBank/DDBJ databases">
        <title>WGS assembly of Setaria viridis.</title>
        <authorList>
            <person name="Huang P."/>
            <person name="Jenkins J."/>
            <person name="Grimwood J."/>
            <person name="Barry K."/>
            <person name="Healey A."/>
            <person name="Mamidi S."/>
            <person name="Sreedasyam A."/>
            <person name="Shu S."/>
            <person name="Feldman M."/>
            <person name="Wu J."/>
            <person name="Yu Y."/>
            <person name="Chen C."/>
            <person name="Johnson J."/>
            <person name="Rokhsar D."/>
            <person name="Baxter I."/>
            <person name="Schmutz J."/>
            <person name="Brutnell T."/>
            <person name="Kellogg E."/>
        </authorList>
    </citation>
    <scope>NUCLEOTIDE SEQUENCE [LARGE SCALE GENOMIC DNA]</scope>
</reference>
<evidence type="ECO:0000313" key="3">
    <source>
        <dbReference type="Proteomes" id="UP000298652"/>
    </source>
</evidence>
<feature type="signal peptide" evidence="1">
    <location>
        <begin position="1"/>
        <end position="16"/>
    </location>
</feature>
<protein>
    <submittedName>
        <fullName evidence="2">Uncharacterized protein</fullName>
    </submittedName>
</protein>
<dbReference type="AlphaFoldDB" id="A0A4U6UI88"/>
<gene>
    <name evidence="2" type="ORF">SEVIR_6G146950v2</name>
</gene>
<dbReference type="EMBL" id="CM016557">
    <property type="protein sequence ID" value="TKW10207.1"/>
    <property type="molecule type" value="Genomic_DNA"/>
</dbReference>
<accession>A0A4U6UI88</accession>
<dbReference type="Gramene" id="TKW10207">
    <property type="protein sequence ID" value="TKW10207"/>
    <property type="gene ID" value="SEVIR_6G146950v2"/>
</dbReference>
<dbReference type="Proteomes" id="UP000298652">
    <property type="component" value="Chromosome 6"/>
</dbReference>
<keyword evidence="3" id="KW-1185">Reference proteome</keyword>
<proteinExistence type="predicted"/>
<feature type="chain" id="PRO_5020692185" evidence="1">
    <location>
        <begin position="17"/>
        <end position="44"/>
    </location>
</feature>
<evidence type="ECO:0000313" key="2">
    <source>
        <dbReference type="EMBL" id="TKW10207.1"/>
    </source>
</evidence>